<dbReference type="Proteomes" id="UP000663845">
    <property type="component" value="Unassembled WGS sequence"/>
</dbReference>
<dbReference type="GO" id="GO:0016747">
    <property type="term" value="F:acyltransferase activity, transferring groups other than amino-acyl groups"/>
    <property type="evidence" value="ECO:0007669"/>
    <property type="project" value="TreeGrafter"/>
</dbReference>
<dbReference type="Gene3D" id="3.30.559.10">
    <property type="entry name" value="Chloramphenicol acetyltransferase-like domain"/>
    <property type="match status" value="2"/>
</dbReference>
<dbReference type="Pfam" id="PF02458">
    <property type="entry name" value="Transferase"/>
    <property type="match status" value="1"/>
</dbReference>
<evidence type="ECO:0000313" key="3">
    <source>
        <dbReference type="EMBL" id="CAF0743337.1"/>
    </source>
</evidence>
<dbReference type="InterPro" id="IPR050317">
    <property type="entry name" value="Plant_Fungal_Acyltransferase"/>
</dbReference>
<dbReference type="AlphaFoldDB" id="A0A813NT47"/>
<sequence>MNQNSIEILSSTIIKIDTLNSFKLSPNDWIIPSTSTISCIYFYDIQQWSLYKKQTHDIFMNIEQLKLSLQKLLEYYPLLTGTLKLFDKDNKVLIEKNNNNNGILFVSAKINMLLKELPLSIEKYTDTKIIPESLQFINVTNSNTLFHIRHTRFACGSVALGITLNHQVADAHSYFQLIKDWTQLYKNLEYQPNVCHQRSLLEPTLEEIQLLKNSNLDFNYRRSLYFREEISSSAQQTKQTIIKIFRFTADELNRMKTDAITHLSSDITYLSTFEVLTAHLYQHVMLARNYTTSSISKLYISTNIRPCLTQSFIPSTYFGNAILFSYLEMNMLDVIDKNSFSLLASRIHKSIEENTANNIRTTLAWIICQTDKTKIIPTWNLDEKDFTISAWNKMGIYSNAEFESNVHPCRVILPQDMKMNGAAILLSTEENDGSIDVYLGLDINEMKQLEENLGFRKYSKK</sequence>
<comment type="caution">
    <text evidence="3">The sequence shown here is derived from an EMBL/GenBank/DDBJ whole genome shotgun (WGS) entry which is preliminary data.</text>
</comment>
<proteinExistence type="predicted"/>
<evidence type="ECO:0000313" key="4">
    <source>
        <dbReference type="Proteomes" id="UP000663845"/>
    </source>
</evidence>
<dbReference type="PANTHER" id="PTHR31642">
    <property type="entry name" value="TRICHOTHECENE 3-O-ACETYLTRANSFERASE"/>
    <property type="match status" value="1"/>
</dbReference>
<organism evidence="3 4">
    <name type="scientific">Adineta steineri</name>
    <dbReference type="NCBI Taxonomy" id="433720"/>
    <lineage>
        <taxon>Eukaryota</taxon>
        <taxon>Metazoa</taxon>
        <taxon>Spiralia</taxon>
        <taxon>Gnathifera</taxon>
        <taxon>Rotifera</taxon>
        <taxon>Eurotatoria</taxon>
        <taxon>Bdelloidea</taxon>
        <taxon>Adinetida</taxon>
        <taxon>Adinetidae</taxon>
        <taxon>Adineta</taxon>
    </lineage>
</organism>
<keyword evidence="2" id="KW-0012">Acyltransferase</keyword>
<dbReference type="PANTHER" id="PTHR31642:SF11">
    <property type="entry name" value="SHIKIMATE O-HYDROXYCINNAMOYLTRANSFERASE"/>
    <property type="match status" value="1"/>
</dbReference>
<protein>
    <submittedName>
        <fullName evidence="3">Uncharacterized protein</fullName>
    </submittedName>
</protein>
<evidence type="ECO:0000256" key="1">
    <source>
        <dbReference type="ARBA" id="ARBA00022679"/>
    </source>
</evidence>
<reference evidence="3" key="1">
    <citation type="submission" date="2021-02" db="EMBL/GenBank/DDBJ databases">
        <authorList>
            <person name="Nowell W R."/>
        </authorList>
    </citation>
    <scope>NUCLEOTIDE SEQUENCE</scope>
</reference>
<name>A0A813NT47_9BILA</name>
<evidence type="ECO:0000256" key="2">
    <source>
        <dbReference type="ARBA" id="ARBA00023315"/>
    </source>
</evidence>
<accession>A0A813NT47</accession>
<gene>
    <name evidence="3" type="ORF">JYZ213_LOCUS2019</name>
</gene>
<keyword evidence="1" id="KW-0808">Transferase</keyword>
<dbReference type="InterPro" id="IPR023213">
    <property type="entry name" value="CAT-like_dom_sf"/>
</dbReference>
<dbReference type="EMBL" id="CAJNOG010000010">
    <property type="protein sequence ID" value="CAF0743337.1"/>
    <property type="molecule type" value="Genomic_DNA"/>
</dbReference>